<sequence>MPCRRGEFCFSPKVFLSLPGGPNRFCLAHGLISSGPSGNSAGAGSNLGADPLDMWFGSEIQIDNLDINDSKNHLNFFLWKKIYYYKNLVKKGLKKII</sequence>
<dbReference type="EMBL" id="CAJZBQ010000029">
    <property type="protein sequence ID" value="CAG9321823.1"/>
    <property type="molecule type" value="Genomic_DNA"/>
</dbReference>
<protein>
    <submittedName>
        <fullName evidence="1">Uncharacterized protein</fullName>
    </submittedName>
</protein>
<name>A0AAU9JCV0_9CILI</name>
<dbReference type="AlphaFoldDB" id="A0AAU9JCV0"/>
<evidence type="ECO:0000313" key="2">
    <source>
        <dbReference type="Proteomes" id="UP001162131"/>
    </source>
</evidence>
<dbReference type="Proteomes" id="UP001162131">
    <property type="component" value="Unassembled WGS sequence"/>
</dbReference>
<evidence type="ECO:0000313" key="1">
    <source>
        <dbReference type="EMBL" id="CAG9321823.1"/>
    </source>
</evidence>
<comment type="caution">
    <text evidence="1">The sequence shown here is derived from an EMBL/GenBank/DDBJ whole genome shotgun (WGS) entry which is preliminary data.</text>
</comment>
<reference evidence="1" key="1">
    <citation type="submission" date="2021-09" db="EMBL/GenBank/DDBJ databases">
        <authorList>
            <consortium name="AG Swart"/>
            <person name="Singh M."/>
            <person name="Singh A."/>
            <person name="Seah K."/>
            <person name="Emmerich C."/>
        </authorList>
    </citation>
    <scope>NUCLEOTIDE SEQUENCE</scope>
    <source>
        <strain evidence="1">ATCC30299</strain>
    </source>
</reference>
<organism evidence="1 2">
    <name type="scientific">Blepharisma stoltei</name>
    <dbReference type="NCBI Taxonomy" id="1481888"/>
    <lineage>
        <taxon>Eukaryota</taxon>
        <taxon>Sar</taxon>
        <taxon>Alveolata</taxon>
        <taxon>Ciliophora</taxon>
        <taxon>Postciliodesmatophora</taxon>
        <taxon>Heterotrichea</taxon>
        <taxon>Heterotrichida</taxon>
        <taxon>Blepharismidae</taxon>
        <taxon>Blepharisma</taxon>
    </lineage>
</organism>
<proteinExistence type="predicted"/>
<gene>
    <name evidence="1" type="ORF">BSTOLATCC_MIC29852</name>
</gene>
<accession>A0AAU9JCV0</accession>
<keyword evidence="2" id="KW-1185">Reference proteome</keyword>